<keyword evidence="3" id="KW-1185">Reference proteome</keyword>
<keyword evidence="1" id="KW-1133">Transmembrane helix</keyword>
<name>A0A9P9IU47_9HYPO</name>
<evidence type="ECO:0000313" key="2">
    <source>
        <dbReference type="EMBL" id="KAH7131014.1"/>
    </source>
</evidence>
<dbReference type="Proteomes" id="UP000738349">
    <property type="component" value="Unassembled WGS sequence"/>
</dbReference>
<reference evidence="2" key="1">
    <citation type="journal article" date="2021" name="Nat. Commun.">
        <title>Genetic determinants of endophytism in the Arabidopsis root mycobiome.</title>
        <authorList>
            <person name="Mesny F."/>
            <person name="Miyauchi S."/>
            <person name="Thiergart T."/>
            <person name="Pickel B."/>
            <person name="Atanasova L."/>
            <person name="Karlsson M."/>
            <person name="Huettel B."/>
            <person name="Barry K.W."/>
            <person name="Haridas S."/>
            <person name="Chen C."/>
            <person name="Bauer D."/>
            <person name="Andreopoulos W."/>
            <person name="Pangilinan J."/>
            <person name="LaButti K."/>
            <person name="Riley R."/>
            <person name="Lipzen A."/>
            <person name="Clum A."/>
            <person name="Drula E."/>
            <person name="Henrissat B."/>
            <person name="Kohler A."/>
            <person name="Grigoriev I.V."/>
            <person name="Martin F.M."/>
            <person name="Hacquard S."/>
        </authorList>
    </citation>
    <scope>NUCLEOTIDE SEQUENCE</scope>
    <source>
        <strain evidence="2">MPI-CAGE-AT-0147</strain>
    </source>
</reference>
<sequence>MMFRIVPAQQNGVALLLLDLLHFFFFRSFGLFNHSFFLPSSFLQPIGPFIIRHGQQLELACLIFEIHLIHHMPEITDGAGS</sequence>
<comment type="caution">
    <text evidence="2">The sequence shown here is derived from an EMBL/GenBank/DDBJ whole genome shotgun (WGS) entry which is preliminary data.</text>
</comment>
<organism evidence="2 3">
    <name type="scientific">Dactylonectria macrodidyma</name>
    <dbReference type="NCBI Taxonomy" id="307937"/>
    <lineage>
        <taxon>Eukaryota</taxon>
        <taxon>Fungi</taxon>
        <taxon>Dikarya</taxon>
        <taxon>Ascomycota</taxon>
        <taxon>Pezizomycotina</taxon>
        <taxon>Sordariomycetes</taxon>
        <taxon>Hypocreomycetidae</taxon>
        <taxon>Hypocreales</taxon>
        <taxon>Nectriaceae</taxon>
        <taxon>Dactylonectria</taxon>
    </lineage>
</organism>
<accession>A0A9P9IU47</accession>
<keyword evidence="1" id="KW-0472">Membrane</keyword>
<keyword evidence="1" id="KW-0812">Transmembrane</keyword>
<proteinExistence type="predicted"/>
<protein>
    <submittedName>
        <fullName evidence="2">Uncharacterized protein</fullName>
    </submittedName>
</protein>
<dbReference type="AlphaFoldDB" id="A0A9P9IU47"/>
<evidence type="ECO:0000313" key="3">
    <source>
        <dbReference type="Proteomes" id="UP000738349"/>
    </source>
</evidence>
<feature type="transmembrane region" description="Helical" evidence="1">
    <location>
        <begin position="12"/>
        <end position="32"/>
    </location>
</feature>
<dbReference type="EMBL" id="JAGMUV010000017">
    <property type="protein sequence ID" value="KAH7131014.1"/>
    <property type="molecule type" value="Genomic_DNA"/>
</dbReference>
<gene>
    <name evidence="2" type="ORF">EDB81DRAFT_807808</name>
</gene>
<evidence type="ECO:0000256" key="1">
    <source>
        <dbReference type="SAM" id="Phobius"/>
    </source>
</evidence>